<dbReference type="RefSeq" id="WP_145271283.1">
    <property type="nucleotide sequence ID" value="NZ_CP036426.1"/>
</dbReference>
<organism evidence="1 2">
    <name type="scientific">Tautonia plasticadhaerens</name>
    <dbReference type="NCBI Taxonomy" id="2527974"/>
    <lineage>
        <taxon>Bacteria</taxon>
        <taxon>Pseudomonadati</taxon>
        <taxon>Planctomycetota</taxon>
        <taxon>Planctomycetia</taxon>
        <taxon>Isosphaerales</taxon>
        <taxon>Isosphaeraceae</taxon>
        <taxon>Tautonia</taxon>
    </lineage>
</organism>
<dbReference type="KEGG" id="tpla:ElP_34940"/>
<sequence>MAKITKGRYQVRRFGTAGHHRFVIRDDQLRDEPYYYTGEGAFPWSYDRRPARLFFDRGDAEVEIESLARREPSLESEQRLTFKIEVTTLGGPDLEDVERLLRDALAVGLRQVRFRPDRSFVDSLIVIDPETVRLCPGDEAVHDKRPEHGAT</sequence>
<dbReference type="Proteomes" id="UP000317835">
    <property type="component" value="Chromosome"/>
</dbReference>
<protein>
    <submittedName>
        <fullName evidence="1">Uncharacterized protein</fullName>
    </submittedName>
</protein>
<dbReference type="AlphaFoldDB" id="A0A518H413"/>
<dbReference type="OrthoDB" id="9796770at2"/>
<name>A0A518H413_9BACT</name>
<evidence type="ECO:0000313" key="1">
    <source>
        <dbReference type="EMBL" id="QDV35590.1"/>
    </source>
</evidence>
<proteinExistence type="predicted"/>
<dbReference type="EMBL" id="CP036426">
    <property type="protein sequence ID" value="QDV35590.1"/>
    <property type="molecule type" value="Genomic_DNA"/>
</dbReference>
<accession>A0A518H413</accession>
<gene>
    <name evidence="1" type="ORF">ElP_34940</name>
</gene>
<keyword evidence="2" id="KW-1185">Reference proteome</keyword>
<reference evidence="1 2" key="1">
    <citation type="submission" date="2019-02" db="EMBL/GenBank/DDBJ databases">
        <title>Deep-cultivation of Planctomycetes and their phenomic and genomic characterization uncovers novel biology.</title>
        <authorList>
            <person name="Wiegand S."/>
            <person name="Jogler M."/>
            <person name="Boedeker C."/>
            <person name="Pinto D."/>
            <person name="Vollmers J."/>
            <person name="Rivas-Marin E."/>
            <person name="Kohn T."/>
            <person name="Peeters S.H."/>
            <person name="Heuer A."/>
            <person name="Rast P."/>
            <person name="Oberbeckmann S."/>
            <person name="Bunk B."/>
            <person name="Jeske O."/>
            <person name="Meyerdierks A."/>
            <person name="Storesund J.E."/>
            <person name="Kallscheuer N."/>
            <person name="Luecker S."/>
            <person name="Lage O.M."/>
            <person name="Pohl T."/>
            <person name="Merkel B.J."/>
            <person name="Hornburger P."/>
            <person name="Mueller R.-W."/>
            <person name="Bruemmer F."/>
            <person name="Labrenz M."/>
            <person name="Spormann A.M."/>
            <person name="Op den Camp H."/>
            <person name="Overmann J."/>
            <person name="Amann R."/>
            <person name="Jetten M.S.M."/>
            <person name="Mascher T."/>
            <person name="Medema M.H."/>
            <person name="Devos D.P."/>
            <person name="Kaster A.-K."/>
            <person name="Ovreas L."/>
            <person name="Rohde M."/>
            <person name="Galperin M.Y."/>
            <person name="Jogler C."/>
        </authorList>
    </citation>
    <scope>NUCLEOTIDE SEQUENCE [LARGE SCALE GENOMIC DNA]</scope>
    <source>
        <strain evidence="1 2">ElP</strain>
    </source>
</reference>
<evidence type="ECO:0000313" key="2">
    <source>
        <dbReference type="Proteomes" id="UP000317835"/>
    </source>
</evidence>